<proteinExistence type="predicted"/>
<accession>A0A9P4KAF2</accession>
<organism evidence="2 3">
    <name type="scientific">Lojkania enalia</name>
    <dbReference type="NCBI Taxonomy" id="147567"/>
    <lineage>
        <taxon>Eukaryota</taxon>
        <taxon>Fungi</taxon>
        <taxon>Dikarya</taxon>
        <taxon>Ascomycota</taxon>
        <taxon>Pezizomycotina</taxon>
        <taxon>Dothideomycetes</taxon>
        <taxon>Pleosporomycetidae</taxon>
        <taxon>Pleosporales</taxon>
        <taxon>Pleosporales incertae sedis</taxon>
        <taxon>Lojkania</taxon>
    </lineage>
</organism>
<evidence type="ECO:0000313" key="2">
    <source>
        <dbReference type="EMBL" id="KAF2264048.1"/>
    </source>
</evidence>
<dbReference type="EMBL" id="ML986619">
    <property type="protein sequence ID" value="KAF2264048.1"/>
    <property type="molecule type" value="Genomic_DNA"/>
</dbReference>
<evidence type="ECO:0000256" key="1">
    <source>
        <dbReference type="SAM" id="SignalP"/>
    </source>
</evidence>
<keyword evidence="3" id="KW-1185">Reference proteome</keyword>
<comment type="caution">
    <text evidence="2">The sequence shown here is derived from an EMBL/GenBank/DDBJ whole genome shotgun (WGS) entry which is preliminary data.</text>
</comment>
<feature type="chain" id="PRO_5040440254" description="Apple domain-containing protein" evidence="1">
    <location>
        <begin position="18"/>
        <end position="153"/>
    </location>
</feature>
<gene>
    <name evidence="2" type="ORF">CC78DRAFT_253526</name>
</gene>
<evidence type="ECO:0008006" key="4">
    <source>
        <dbReference type="Google" id="ProtNLM"/>
    </source>
</evidence>
<reference evidence="3" key="1">
    <citation type="journal article" date="2020" name="Stud. Mycol.">
        <title>101 Dothideomycetes genomes: A test case for predicting lifestyles and emergence of pathogens.</title>
        <authorList>
            <person name="Haridas S."/>
            <person name="Albert R."/>
            <person name="Binder M."/>
            <person name="Bloem J."/>
            <person name="LaButti K."/>
            <person name="Salamov A."/>
            <person name="Andreopoulos B."/>
            <person name="Baker S."/>
            <person name="Barry K."/>
            <person name="Bills G."/>
            <person name="Bluhm B."/>
            <person name="Cannon C."/>
            <person name="Castanera R."/>
            <person name="Culley D."/>
            <person name="Daum C."/>
            <person name="Ezra D."/>
            <person name="Gonzalez J."/>
            <person name="Henrissat B."/>
            <person name="Kuo A."/>
            <person name="Liang C."/>
            <person name="Lipzen A."/>
            <person name="Lutzoni F."/>
            <person name="Magnuson J."/>
            <person name="Mondo S."/>
            <person name="Nolan M."/>
            <person name="Ohm R."/>
            <person name="Pangilinan J."/>
            <person name="Park H.-J."/>
            <person name="Ramirez L."/>
            <person name="Alfaro M."/>
            <person name="Sun H."/>
            <person name="Tritt A."/>
            <person name="Yoshinaga Y."/>
            <person name="Zwiers L.-H."/>
            <person name="Turgeon B."/>
            <person name="Goodwin S."/>
            <person name="Spatafora J."/>
            <person name="Crous P."/>
            <person name="Grigoriev I."/>
        </authorList>
    </citation>
    <scope>NUCLEOTIDE SEQUENCE [LARGE SCALE GENOMIC DNA]</scope>
    <source>
        <strain evidence="3">CBS 304.66</strain>
    </source>
</reference>
<sequence>MLASIVVSAALAGLAAAMPTAPFAERAGGPAIVPVPPSCTVTHPLPSTTSSDQTYKPCSSTDDVSLYSAYYPSFSTNTTFMAEQCLQQCYGYGDHTECKAAYWAENLVIPEGYRGAGGIATGCLFYTRELHESDFVVAPANRATTPFAANLKC</sequence>
<dbReference type="AlphaFoldDB" id="A0A9P4KAF2"/>
<name>A0A9P4KAF2_9PLEO</name>
<dbReference type="OrthoDB" id="3938895at2759"/>
<protein>
    <recommendedName>
        <fullName evidence="4">Apple domain-containing protein</fullName>
    </recommendedName>
</protein>
<evidence type="ECO:0000313" key="3">
    <source>
        <dbReference type="Proteomes" id="UP000800093"/>
    </source>
</evidence>
<dbReference type="Proteomes" id="UP000800093">
    <property type="component" value="Unassembled WGS sequence"/>
</dbReference>
<keyword evidence="1" id="KW-0732">Signal</keyword>
<feature type="signal peptide" evidence="1">
    <location>
        <begin position="1"/>
        <end position="17"/>
    </location>
</feature>